<sequence length="60" mass="6877">MDQMLLNATIAVIEEIQRSRKIYLTVSSNSKKLAVNHLDGSRTFKSLKTKHTRVEILVLH</sequence>
<evidence type="ECO:0000313" key="2">
    <source>
        <dbReference type="Proteomes" id="UP000053097"/>
    </source>
</evidence>
<protein>
    <submittedName>
        <fullName evidence="1">Uncharacterized protein</fullName>
    </submittedName>
</protein>
<organism evidence="1 2">
    <name type="scientific">Ooceraea biroi</name>
    <name type="common">Clonal raider ant</name>
    <name type="synonym">Cerapachys biroi</name>
    <dbReference type="NCBI Taxonomy" id="2015173"/>
    <lineage>
        <taxon>Eukaryota</taxon>
        <taxon>Metazoa</taxon>
        <taxon>Ecdysozoa</taxon>
        <taxon>Arthropoda</taxon>
        <taxon>Hexapoda</taxon>
        <taxon>Insecta</taxon>
        <taxon>Pterygota</taxon>
        <taxon>Neoptera</taxon>
        <taxon>Endopterygota</taxon>
        <taxon>Hymenoptera</taxon>
        <taxon>Apocrita</taxon>
        <taxon>Aculeata</taxon>
        <taxon>Formicoidea</taxon>
        <taxon>Formicidae</taxon>
        <taxon>Dorylinae</taxon>
        <taxon>Ooceraea</taxon>
    </lineage>
</organism>
<accession>A0A026W2A8</accession>
<dbReference type="EMBL" id="KK107468">
    <property type="protein sequence ID" value="EZA50212.1"/>
    <property type="molecule type" value="Genomic_DNA"/>
</dbReference>
<evidence type="ECO:0000313" key="1">
    <source>
        <dbReference type="EMBL" id="EZA50212.1"/>
    </source>
</evidence>
<gene>
    <name evidence="1" type="ORF">X777_11313</name>
</gene>
<keyword evidence="2" id="KW-1185">Reference proteome</keyword>
<dbReference type="AlphaFoldDB" id="A0A026W2A8"/>
<reference evidence="1 2" key="1">
    <citation type="journal article" date="2014" name="Curr. Biol.">
        <title>The genome of the clonal raider ant Cerapachys biroi.</title>
        <authorList>
            <person name="Oxley P.R."/>
            <person name="Ji L."/>
            <person name="Fetter-Pruneda I."/>
            <person name="McKenzie S.K."/>
            <person name="Li C."/>
            <person name="Hu H."/>
            <person name="Zhang G."/>
            <person name="Kronauer D.J."/>
        </authorList>
    </citation>
    <scope>NUCLEOTIDE SEQUENCE [LARGE SCALE GENOMIC DNA]</scope>
</reference>
<proteinExistence type="predicted"/>
<dbReference type="Proteomes" id="UP000053097">
    <property type="component" value="Unassembled WGS sequence"/>
</dbReference>
<name>A0A026W2A8_OOCBI</name>